<evidence type="ECO:0000256" key="6">
    <source>
        <dbReference type="ARBA" id="ARBA00012102"/>
    </source>
</evidence>
<feature type="binding site" evidence="16">
    <location>
        <begin position="11"/>
        <end position="18"/>
    </location>
    <ligand>
        <name>ATP</name>
        <dbReference type="ChEBI" id="CHEBI:30616"/>
    </ligand>
</feature>
<keyword evidence="16" id="KW-0479">Metal-binding</keyword>
<feature type="active site" description="Proton acceptor" evidence="16">
    <location>
        <position position="99"/>
    </location>
</feature>
<evidence type="ECO:0000256" key="11">
    <source>
        <dbReference type="ARBA" id="ARBA00022840"/>
    </source>
</evidence>
<dbReference type="RefSeq" id="WP_113875602.1">
    <property type="nucleotide sequence ID" value="NZ_QNRF01000011.1"/>
</dbReference>
<feature type="binding site" evidence="16">
    <location>
        <begin position="97"/>
        <end position="100"/>
    </location>
    <ligand>
        <name>substrate</name>
    </ligand>
</feature>
<dbReference type="PANTHER" id="PTHR34265:SF1">
    <property type="entry name" value="TYPE III PANTOTHENATE KINASE"/>
    <property type="match status" value="1"/>
</dbReference>
<dbReference type="Gene3D" id="3.30.420.40">
    <property type="match status" value="2"/>
</dbReference>
<keyword evidence="12 16" id="KW-0630">Potassium</keyword>
<name>A0A366CVL6_9GAMM</name>
<dbReference type="HAMAP" id="MF_01274">
    <property type="entry name" value="Pantothen_kinase_3"/>
    <property type="match status" value="1"/>
</dbReference>
<protein>
    <recommendedName>
        <fullName evidence="15 16">Type III pantothenate kinase</fullName>
        <ecNumber evidence="6 16">2.7.1.33</ecNumber>
    </recommendedName>
    <alternativeName>
        <fullName evidence="16">PanK-III</fullName>
    </alternativeName>
    <alternativeName>
        <fullName evidence="16">Pantothenic acid kinase</fullName>
    </alternativeName>
</protein>
<feature type="binding site" evidence="16">
    <location>
        <position position="122"/>
    </location>
    <ligand>
        <name>ATP</name>
        <dbReference type="ChEBI" id="CHEBI:30616"/>
    </ligand>
</feature>
<evidence type="ECO:0000256" key="15">
    <source>
        <dbReference type="ARBA" id="ARBA00040883"/>
    </source>
</evidence>
<dbReference type="GO" id="GO:0005737">
    <property type="term" value="C:cytoplasm"/>
    <property type="evidence" value="ECO:0007669"/>
    <property type="project" value="UniProtKB-SubCell"/>
</dbReference>
<dbReference type="NCBIfam" id="TIGR00671">
    <property type="entry name" value="baf"/>
    <property type="match status" value="1"/>
</dbReference>
<comment type="similarity">
    <text evidence="14 16">Belongs to the type III pantothenate kinase family.</text>
</comment>
<dbReference type="Pfam" id="PF03309">
    <property type="entry name" value="Pan_kinase"/>
    <property type="match status" value="1"/>
</dbReference>
<evidence type="ECO:0000256" key="10">
    <source>
        <dbReference type="ARBA" id="ARBA00022777"/>
    </source>
</evidence>
<evidence type="ECO:0000256" key="8">
    <source>
        <dbReference type="ARBA" id="ARBA00022679"/>
    </source>
</evidence>
<keyword evidence="13 16" id="KW-0173">Coenzyme A biosynthesis</keyword>
<comment type="subcellular location">
    <subcellularLocation>
        <location evidence="3 16">Cytoplasm</location>
    </subcellularLocation>
</comment>
<dbReference type="GO" id="GO:0046872">
    <property type="term" value="F:metal ion binding"/>
    <property type="evidence" value="ECO:0007669"/>
    <property type="project" value="UniProtKB-KW"/>
</dbReference>
<comment type="function">
    <text evidence="16">Catalyzes the phosphorylation of pantothenate (Pan), the first step in CoA biosynthesis.</text>
</comment>
<evidence type="ECO:0000313" key="17">
    <source>
        <dbReference type="EMBL" id="RBO79777.1"/>
    </source>
</evidence>
<evidence type="ECO:0000256" key="16">
    <source>
        <dbReference type="HAMAP-Rule" id="MF_01274"/>
    </source>
</evidence>
<evidence type="ECO:0000256" key="12">
    <source>
        <dbReference type="ARBA" id="ARBA00022958"/>
    </source>
</evidence>
<feature type="binding site" evidence="16">
    <location>
        <position position="90"/>
    </location>
    <ligand>
        <name>substrate</name>
    </ligand>
</feature>
<evidence type="ECO:0000256" key="5">
    <source>
        <dbReference type="ARBA" id="ARBA00011738"/>
    </source>
</evidence>
<dbReference type="PANTHER" id="PTHR34265">
    <property type="entry name" value="TYPE III PANTOTHENATE KINASE"/>
    <property type="match status" value="1"/>
</dbReference>
<keyword evidence="9 16" id="KW-0547">Nucleotide-binding</keyword>
<dbReference type="OrthoDB" id="9781305at2"/>
<proteinExistence type="inferred from homology"/>
<organism evidence="17 18">
    <name type="scientific">Marinomonas aquiplantarum</name>
    <dbReference type="NCBI Taxonomy" id="491951"/>
    <lineage>
        <taxon>Bacteria</taxon>
        <taxon>Pseudomonadati</taxon>
        <taxon>Pseudomonadota</taxon>
        <taxon>Gammaproteobacteria</taxon>
        <taxon>Oceanospirillales</taxon>
        <taxon>Oceanospirillaceae</taxon>
        <taxon>Marinomonas</taxon>
    </lineage>
</organism>
<comment type="cofactor">
    <cofactor evidence="2">
        <name>K(+)</name>
        <dbReference type="ChEBI" id="CHEBI:29103"/>
    </cofactor>
</comment>
<evidence type="ECO:0000256" key="3">
    <source>
        <dbReference type="ARBA" id="ARBA00004496"/>
    </source>
</evidence>
<comment type="caution">
    <text evidence="17">The sequence shown here is derived from an EMBL/GenBank/DDBJ whole genome shotgun (WGS) entry which is preliminary data.</text>
</comment>
<feature type="binding site" evidence="16">
    <location>
        <position position="119"/>
    </location>
    <ligand>
        <name>K(+)</name>
        <dbReference type="ChEBI" id="CHEBI:29103"/>
    </ligand>
</feature>
<evidence type="ECO:0000256" key="13">
    <source>
        <dbReference type="ARBA" id="ARBA00022993"/>
    </source>
</evidence>
<sequence>MSDESNLLVVDAGNTSIKFTAFAGDQVLWVERGESAPLDKAFQPQQIYFASVRSKEQSALLHADIQAAYPNAQWLTLTSVSQVCGVTNAYHEPERLGVDRWLAVVGAYHLKLGDVMVLDAGTAIKVDFINSKGVHLGGYITPGLNMMESALLANTARIRYDSDEVVVTQGLPDSTARAVTEGVHEMALAFVERMNRQHPSFKWVATGGDSRALLDSLQIEMEYQPNLVALGAKRVGDELIKRQ</sequence>
<dbReference type="CDD" id="cd24015">
    <property type="entry name" value="ASKHA_NBD_PanK-III"/>
    <property type="match status" value="1"/>
</dbReference>
<dbReference type="InterPro" id="IPR043129">
    <property type="entry name" value="ATPase_NBD"/>
</dbReference>
<keyword evidence="10 16" id="KW-0418">Kinase</keyword>
<comment type="pathway">
    <text evidence="4 16">Cofactor biosynthesis; coenzyme A biosynthesis; CoA from (R)-pantothenate: step 1/5.</text>
</comment>
<evidence type="ECO:0000256" key="14">
    <source>
        <dbReference type="ARBA" id="ARBA00038036"/>
    </source>
</evidence>
<dbReference type="EC" id="2.7.1.33" evidence="6 16"/>
<dbReference type="UniPathway" id="UPA00241">
    <property type="reaction ID" value="UER00352"/>
</dbReference>
<dbReference type="InterPro" id="IPR004619">
    <property type="entry name" value="Type_III_PanK"/>
</dbReference>
<evidence type="ECO:0000256" key="7">
    <source>
        <dbReference type="ARBA" id="ARBA00022490"/>
    </source>
</evidence>
<evidence type="ECO:0000256" key="1">
    <source>
        <dbReference type="ARBA" id="ARBA00001206"/>
    </source>
</evidence>
<keyword evidence="11 16" id="KW-0067">ATP-binding</keyword>
<dbReference type="GO" id="GO:0004594">
    <property type="term" value="F:pantothenate kinase activity"/>
    <property type="evidence" value="ECO:0007669"/>
    <property type="project" value="UniProtKB-UniRule"/>
</dbReference>
<keyword evidence="7 16" id="KW-0963">Cytoplasm</keyword>
<comment type="subunit">
    <text evidence="5 16">Homodimer.</text>
</comment>
<evidence type="ECO:0000256" key="4">
    <source>
        <dbReference type="ARBA" id="ARBA00005225"/>
    </source>
</evidence>
<dbReference type="Proteomes" id="UP000252086">
    <property type="component" value="Unassembled WGS sequence"/>
</dbReference>
<evidence type="ECO:0000256" key="2">
    <source>
        <dbReference type="ARBA" id="ARBA00001958"/>
    </source>
</evidence>
<gene>
    <name evidence="16" type="primary">coaX</name>
    <name evidence="17" type="ORF">DFP76_11173</name>
</gene>
<dbReference type="GO" id="GO:0015937">
    <property type="term" value="P:coenzyme A biosynthetic process"/>
    <property type="evidence" value="ECO:0007669"/>
    <property type="project" value="UniProtKB-UniRule"/>
</dbReference>
<accession>A0A366CVL6</accession>
<dbReference type="GO" id="GO:0005524">
    <property type="term" value="F:ATP binding"/>
    <property type="evidence" value="ECO:0007669"/>
    <property type="project" value="UniProtKB-UniRule"/>
</dbReference>
<dbReference type="EMBL" id="QNRF01000011">
    <property type="protein sequence ID" value="RBO79777.1"/>
    <property type="molecule type" value="Genomic_DNA"/>
</dbReference>
<dbReference type="SUPFAM" id="SSF53067">
    <property type="entry name" value="Actin-like ATPase domain"/>
    <property type="match status" value="2"/>
</dbReference>
<evidence type="ECO:0000256" key="9">
    <source>
        <dbReference type="ARBA" id="ARBA00022741"/>
    </source>
</evidence>
<keyword evidence="18" id="KW-1185">Reference proteome</keyword>
<reference evidence="17 18" key="1">
    <citation type="submission" date="2018-06" db="EMBL/GenBank/DDBJ databases">
        <title>Genomic Encyclopedia of Type Strains, Phase III (KMG-III): the genomes of soil and plant-associated and newly described type strains.</title>
        <authorList>
            <person name="Whitman W."/>
        </authorList>
    </citation>
    <scope>NUCLEOTIDE SEQUENCE [LARGE SCALE GENOMIC DNA]</scope>
    <source>
        <strain evidence="17 18">CECT 7732</strain>
    </source>
</reference>
<feature type="binding site" evidence="16">
    <location>
        <position position="175"/>
    </location>
    <ligand>
        <name>substrate</name>
    </ligand>
</feature>
<keyword evidence="8 16" id="KW-0808">Transferase</keyword>
<comment type="catalytic activity">
    <reaction evidence="1 16">
        <text>(R)-pantothenate + ATP = (R)-4'-phosphopantothenate + ADP + H(+)</text>
        <dbReference type="Rhea" id="RHEA:16373"/>
        <dbReference type="ChEBI" id="CHEBI:10986"/>
        <dbReference type="ChEBI" id="CHEBI:15378"/>
        <dbReference type="ChEBI" id="CHEBI:29032"/>
        <dbReference type="ChEBI" id="CHEBI:30616"/>
        <dbReference type="ChEBI" id="CHEBI:456216"/>
        <dbReference type="EC" id="2.7.1.33"/>
    </reaction>
</comment>
<comment type="cofactor">
    <cofactor evidence="16">
        <name>NH4(+)</name>
        <dbReference type="ChEBI" id="CHEBI:28938"/>
    </cofactor>
    <cofactor evidence="16">
        <name>K(+)</name>
        <dbReference type="ChEBI" id="CHEBI:29103"/>
    </cofactor>
    <text evidence="16">A monovalent cation. Ammonium or potassium.</text>
</comment>
<dbReference type="AlphaFoldDB" id="A0A366CVL6"/>
<evidence type="ECO:0000313" key="18">
    <source>
        <dbReference type="Proteomes" id="UP000252086"/>
    </source>
</evidence>